<feature type="domain" description="HTH LytTR-type" evidence="1">
    <location>
        <begin position="1"/>
        <end position="100"/>
    </location>
</feature>
<dbReference type="AlphaFoldDB" id="A0A0P7C9F6"/>
<evidence type="ECO:0000259" key="1">
    <source>
        <dbReference type="PROSITE" id="PS50930"/>
    </source>
</evidence>
<reference evidence="2 3" key="1">
    <citation type="submission" date="2015-07" db="EMBL/GenBank/DDBJ databases">
        <title>The draft genome sequence of Leadbetterella sp. JN14-9.</title>
        <authorList>
            <person name="Liu Y."/>
            <person name="Du J."/>
            <person name="Shao Z."/>
        </authorList>
    </citation>
    <scope>NUCLEOTIDE SEQUENCE [LARGE SCALE GENOMIC DNA]</scope>
    <source>
        <strain evidence="2 3">JN14-9</strain>
    </source>
</reference>
<dbReference type="RefSeq" id="WP_055142958.1">
    <property type="nucleotide sequence ID" value="NZ_JXSZ01000005.1"/>
</dbReference>
<protein>
    <recommendedName>
        <fullName evidence="1">HTH LytTR-type domain-containing protein</fullName>
    </recommendedName>
</protein>
<dbReference type="PANTHER" id="PTHR37299">
    <property type="entry name" value="TRANSCRIPTIONAL REGULATOR-RELATED"/>
    <property type="match status" value="1"/>
</dbReference>
<dbReference type="GO" id="GO:0003677">
    <property type="term" value="F:DNA binding"/>
    <property type="evidence" value="ECO:0007669"/>
    <property type="project" value="InterPro"/>
</dbReference>
<dbReference type="Gene3D" id="2.40.50.1020">
    <property type="entry name" value="LytTr DNA-binding domain"/>
    <property type="match status" value="1"/>
</dbReference>
<organism evidence="2 3">
    <name type="scientific">Jiulongibacter sediminis</name>
    <dbReference type="NCBI Taxonomy" id="1605367"/>
    <lineage>
        <taxon>Bacteria</taxon>
        <taxon>Pseudomonadati</taxon>
        <taxon>Bacteroidota</taxon>
        <taxon>Cytophagia</taxon>
        <taxon>Cytophagales</taxon>
        <taxon>Leadbetterellaceae</taxon>
        <taxon>Jiulongibacter</taxon>
    </lineage>
</organism>
<accession>A0A0P7C9F6</accession>
<keyword evidence="3" id="KW-1185">Reference proteome</keyword>
<comment type="caution">
    <text evidence="2">The sequence shown here is derived from an EMBL/GenBank/DDBJ whole genome shotgun (WGS) entry which is preliminary data.</text>
</comment>
<dbReference type="InterPro" id="IPR007492">
    <property type="entry name" value="LytTR_DNA-bd_dom"/>
</dbReference>
<evidence type="ECO:0000313" key="2">
    <source>
        <dbReference type="EMBL" id="KPM49098.1"/>
    </source>
</evidence>
<dbReference type="SMART" id="SM00850">
    <property type="entry name" value="LytTR"/>
    <property type="match status" value="1"/>
</dbReference>
<dbReference type="PANTHER" id="PTHR37299:SF1">
    <property type="entry name" value="STAGE 0 SPORULATION PROTEIN A HOMOLOG"/>
    <property type="match status" value="1"/>
</dbReference>
<dbReference type="STRING" id="1605367.AFM12_00115"/>
<gene>
    <name evidence="2" type="ORF">AFM12_00115</name>
</gene>
<dbReference type="Pfam" id="PF04397">
    <property type="entry name" value="LytTR"/>
    <property type="match status" value="1"/>
</dbReference>
<evidence type="ECO:0000313" key="3">
    <source>
        <dbReference type="Proteomes" id="UP000050454"/>
    </source>
</evidence>
<dbReference type="Proteomes" id="UP000050454">
    <property type="component" value="Unassembled WGS sequence"/>
</dbReference>
<sequence>MHKLRKNEPNEIIYLKADSNYTIFEFTNGEKDISGFTLKHHQEKPELKGFLRVNRAYLLNPKYIDRIIKQDSTFDIRLSDGTKTKVSRRRLQTIIPRAEKYSLFG</sequence>
<dbReference type="EMBL" id="LGTQ01000005">
    <property type="protein sequence ID" value="KPM49098.1"/>
    <property type="molecule type" value="Genomic_DNA"/>
</dbReference>
<name>A0A0P7C9F6_9BACT</name>
<proteinExistence type="predicted"/>
<dbReference type="InterPro" id="IPR046947">
    <property type="entry name" value="LytR-like"/>
</dbReference>
<dbReference type="OrthoDB" id="1430683at2"/>
<dbReference type="PROSITE" id="PS50930">
    <property type="entry name" value="HTH_LYTTR"/>
    <property type="match status" value="1"/>
</dbReference>
<dbReference type="GO" id="GO:0000156">
    <property type="term" value="F:phosphorelay response regulator activity"/>
    <property type="evidence" value="ECO:0007669"/>
    <property type="project" value="InterPro"/>
</dbReference>